<gene>
    <name evidence="1" type="ORF">CTDIVETGP_1302</name>
</gene>
<proteinExistence type="predicted"/>
<evidence type="ECO:0000313" key="1">
    <source>
        <dbReference type="EMBL" id="CDL91232.1"/>
    </source>
</evidence>
<dbReference type="GeneID" id="29420969"/>
<evidence type="ECO:0000313" key="2">
    <source>
        <dbReference type="Proteomes" id="UP000019482"/>
    </source>
</evidence>
<dbReference type="OrthoDB" id="1936659at2"/>
<protein>
    <submittedName>
        <fullName evidence="1">Uncharacterized protein</fullName>
    </submittedName>
</protein>
<dbReference type="RefSeq" id="WP_017895780.1">
    <property type="nucleotide sequence ID" value="NZ_CBXI010000022.1"/>
</dbReference>
<dbReference type="EMBL" id="CBXI010000022">
    <property type="protein sequence ID" value="CDL91232.1"/>
    <property type="molecule type" value="Genomic_DNA"/>
</dbReference>
<dbReference type="Proteomes" id="UP000019482">
    <property type="component" value="Unassembled WGS sequence"/>
</dbReference>
<name>W6NGR3_CLOTY</name>
<dbReference type="AlphaFoldDB" id="W6NGR3"/>
<accession>W6NGR3</accession>
<keyword evidence="2" id="KW-1185">Reference proteome</keyword>
<reference evidence="1 2" key="1">
    <citation type="journal article" date="2015" name="Genome Announc.">
        <title>Draft Genome Sequence of Clostridium tyrobutyricum Strain DIVETGP, Isolated from Cow's Milk for Grana Padano Production.</title>
        <authorList>
            <person name="Soggiu A."/>
            <person name="Piras C."/>
            <person name="Gaiarsa S."/>
            <person name="Sassera D."/>
            <person name="Roncada P."/>
            <person name="Bendixen E."/>
            <person name="Brasca M."/>
            <person name="Bonizzi L."/>
        </authorList>
    </citation>
    <scope>NUCLEOTIDE SEQUENCE [LARGE SCALE GENOMIC DNA]</scope>
    <source>
        <strain evidence="1 2">DIVETGP</strain>
    </source>
</reference>
<sequence>MEGDININDLVNIAESINHNTIENKKRNKEEKINTDTFIMTKFKISRKKFSRLIKGTFISYNPRTHMYDIPKKVDNNSSIVNQNKLSSSINNYKKNFNKGNQSNHDNLSEFTTQRVKKIIENEYPEILKIISLYKKNEINFIEKSNKKIDIHRPELQGELFSKSFKTYKKVLDDFVEFCSNRIEKQRDLVAIALLEFMEKYS</sequence>
<organism evidence="1 2">
    <name type="scientific">Clostridium tyrobutyricum DIVETGP</name>
    <dbReference type="NCBI Taxonomy" id="1408889"/>
    <lineage>
        <taxon>Bacteria</taxon>
        <taxon>Bacillati</taxon>
        <taxon>Bacillota</taxon>
        <taxon>Clostridia</taxon>
        <taxon>Eubacteriales</taxon>
        <taxon>Clostridiaceae</taxon>
        <taxon>Clostridium</taxon>
    </lineage>
</organism>
<comment type="caution">
    <text evidence="1">The sequence shown here is derived from an EMBL/GenBank/DDBJ whole genome shotgun (WGS) entry which is preliminary data.</text>
</comment>